<gene>
    <name evidence="1" type="ORF">C0Q88_05950</name>
</gene>
<name>A0A2N4TX06_RALPI</name>
<evidence type="ECO:0008006" key="3">
    <source>
        <dbReference type="Google" id="ProtNLM"/>
    </source>
</evidence>
<evidence type="ECO:0000313" key="1">
    <source>
        <dbReference type="EMBL" id="PLC44236.1"/>
    </source>
</evidence>
<dbReference type="EMBL" id="PKQE01000001">
    <property type="protein sequence ID" value="PLC44236.1"/>
    <property type="molecule type" value="Genomic_DNA"/>
</dbReference>
<dbReference type="AlphaFoldDB" id="A0A2N4TX06"/>
<dbReference type="Proteomes" id="UP000234456">
    <property type="component" value="Unassembled WGS sequence"/>
</dbReference>
<evidence type="ECO:0000313" key="2">
    <source>
        <dbReference type="Proteomes" id="UP000234456"/>
    </source>
</evidence>
<organism evidence="1 2">
    <name type="scientific">Ralstonia pickettii</name>
    <name type="common">Burkholderia pickettii</name>
    <dbReference type="NCBI Taxonomy" id="329"/>
    <lineage>
        <taxon>Bacteria</taxon>
        <taxon>Pseudomonadati</taxon>
        <taxon>Pseudomonadota</taxon>
        <taxon>Betaproteobacteria</taxon>
        <taxon>Burkholderiales</taxon>
        <taxon>Burkholderiaceae</taxon>
        <taxon>Ralstonia</taxon>
    </lineage>
</organism>
<sequence>MRFYASTEVDRQALPASTLELLDVMALVTNSSPITLRVYISVDGTVVHAEIVHASEENRAAAARLALILLETRFVPAKRLGVDVAAVRELEFQIEPSSESNRPASS</sequence>
<accession>A0A2N4TX06</accession>
<comment type="caution">
    <text evidence="1">The sequence shown here is derived from an EMBL/GenBank/DDBJ whole genome shotgun (WGS) entry which is preliminary data.</text>
</comment>
<protein>
    <recommendedName>
        <fullName evidence="3">TonB C-terminal domain-containing protein</fullName>
    </recommendedName>
</protein>
<proteinExistence type="predicted"/>
<reference evidence="1 2" key="1">
    <citation type="submission" date="2017-12" db="EMBL/GenBank/DDBJ databases">
        <title>Draft genome sequence of Ralstonia pickettii 52.</title>
        <authorList>
            <person name="Zheng B."/>
        </authorList>
    </citation>
    <scope>NUCLEOTIDE SEQUENCE [LARGE SCALE GENOMIC DNA]</scope>
    <source>
        <strain evidence="1 2">52</strain>
    </source>
</reference>